<dbReference type="PANTHER" id="PTHR12630">
    <property type="entry name" value="N-LINKED OLIGOSACCHARIDE PROCESSING"/>
    <property type="match status" value="1"/>
</dbReference>
<reference evidence="12" key="3">
    <citation type="submission" date="2015-06" db="UniProtKB">
        <authorList>
            <consortium name="EnsemblMetazoa"/>
        </authorList>
    </citation>
    <scope>IDENTIFICATION</scope>
</reference>
<dbReference type="SUPFAM" id="SSF50911">
    <property type="entry name" value="Mannose 6-phosphate receptor domain"/>
    <property type="match status" value="1"/>
</dbReference>
<feature type="domain" description="MRH" evidence="11">
    <location>
        <begin position="411"/>
        <end position="512"/>
    </location>
</feature>
<reference evidence="13" key="2">
    <citation type="journal article" date="2013" name="Nature">
        <title>Insights into bilaterian evolution from three spiralian genomes.</title>
        <authorList>
            <person name="Simakov O."/>
            <person name="Marletaz F."/>
            <person name="Cho S.J."/>
            <person name="Edsinger-Gonzales E."/>
            <person name="Havlak P."/>
            <person name="Hellsten U."/>
            <person name="Kuo D.H."/>
            <person name="Larsson T."/>
            <person name="Lv J."/>
            <person name="Arendt D."/>
            <person name="Savage R."/>
            <person name="Osoegawa K."/>
            <person name="de Jong P."/>
            <person name="Grimwood J."/>
            <person name="Chapman J.A."/>
            <person name="Shapiro H."/>
            <person name="Aerts A."/>
            <person name="Otillar R.P."/>
            <person name="Terry A.Y."/>
            <person name="Boore J.L."/>
            <person name="Grigoriev I.V."/>
            <person name="Lindberg D.R."/>
            <person name="Seaver E.C."/>
            <person name="Weisblat D.A."/>
            <person name="Putnam N.H."/>
            <person name="Rokhsar D.S."/>
        </authorList>
    </citation>
    <scope>NUCLEOTIDE SEQUENCE</scope>
    <source>
        <strain evidence="13">I ESC-2004</strain>
    </source>
</reference>
<dbReference type="GO" id="GO:0006491">
    <property type="term" value="P:N-glycan processing"/>
    <property type="evidence" value="ECO:0007669"/>
    <property type="project" value="TreeGrafter"/>
</dbReference>
<feature type="compositionally biased region" description="Pro residues" evidence="8">
    <location>
        <begin position="295"/>
        <end position="307"/>
    </location>
</feature>
<protein>
    <recommendedName>
        <fullName evidence="1">Glucosidase 2 subunit beta</fullName>
    </recommendedName>
</protein>
<feature type="domain" description="EF-hand" evidence="10">
    <location>
        <begin position="213"/>
        <end position="248"/>
    </location>
</feature>
<feature type="compositionally biased region" description="Acidic residues" evidence="8">
    <location>
        <begin position="319"/>
        <end position="345"/>
    </location>
</feature>
<comment type="caution">
    <text evidence="6">Lacks conserved residue(s) required for the propagation of feature annotation.</text>
</comment>
<keyword evidence="2 9" id="KW-0732">Signal</keyword>
<name>X1ZD61_CAPTE</name>
<evidence type="ECO:0000256" key="8">
    <source>
        <dbReference type="SAM" id="MobiDB-lite"/>
    </source>
</evidence>
<dbReference type="InterPro" id="IPR011992">
    <property type="entry name" value="EF-hand-dom_pair"/>
</dbReference>
<proteinExistence type="predicted"/>
<evidence type="ECO:0000256" key="7">
    <source>
        <dbReference type="SAM" id="Coils"/>
    </source>
</evidence>
<reference evidence="13" key="1">
    <citation type="submission" date="2012-12" db="EMBL/GenBank/DDBJ databases">
        <authorList>
            <person name="Hellsten U."/>
            <person name="Grimwood J."/>
            <person name="Chapman J.A."/>
            <person name="Shapiro H."/>
            <person name="Aerts A."/>
            <person name="Otillar R.P."/>
            <person name="Terry A.Y."/>
            <person name="Boore J.L."/>
            <person name="Simakov O."/>
            <person name="Marletaz F."/>
            <person name="Cho S.-J."/>
            <person name="Edsinger-Gonzales E."/>
            <person name="Havlak P."/>
            <person name="Kuo D.-H."/>
            <person name="Larsson T."/>
            <person name="Lv J."/>
            <person name="Arendt D."/>
            <person name="Savage R."/>
            <person name="Osoegawa K."/>
            <person name="de Jong P."/>
            <person name="Lindberg D.R."/>
            <person name="Seaver E.C."/>
            <person name="Weisblat D.A."/>
            <person name="Putnam N.H."/>
            <person name="Grigoriev I.V."/>
            <person name="Rokhsar D.S."/>
        </authorList>
    </citation>
    <scope>NUCLEOTIDE SEQUENCE</scope>
    <source>
        <strain evidence="13">I ESC-2004</strain>
    </source>
</reference>
<evidence type="ECO:0000313" key="12">
    <source>
        <dbReference type="EnsemblMetazoa" id="CapteP173651"/>
    </source>
</evidence>
<dbReference type="PROSITE" id="PS50222">
    <property type="entry name" value="EF_HAND_2"/>
    <property type="match status" value="1"/>
</dbReference>
<dbReference type="GO" id="GO:0005509">
    <property type="term" value="F:calcium ion binding"/>
    <property type="evidence" value="ECO:0007669"/>
    <property type="project" value="InterPro"/>
</dbReference>
<dbReference type="Gene3D" id="2.70.130.10">
    <property type="entry name" value="Mannose-6-phosphate receptor binding domain"/>
    <property type="match status" value="1"/>
</dbReference>
<feature type="region of interest" description="Disordered" evidence="8">
    <location>
        <begin position="285"/>
        <end position="358"/>
    </location>
</feature>
<feature type="compositionally biased region" description="Basic and acidic residues" evidence="8">
    <location>
        <begin position="346"/>
        <end position="358"/>
    </location>
</feature>
<dbReference type="EnsemblMetazoa" id="CapteT173651">
    <property type="protein sequence ID" value="CapteP173651"/>
    <property type="gene ID" value="CapteG173651"/>
</dbReference>
<dbReference type="InterPro" id="IPR036055">
    <property type="entry name" value="LDL_receptor-like_sf"/>
</dbReference>
<organism evidence="12 13">
    <name type="scientific">Capitella teleta</name>
    <name type="common">Polychaete worm</name>
    <dbReference type="NCBI Taxonomy" id="283909"/>
    <lineage>
        <taxon>Eukaryota</taxon>
        <taxon>Metazoa</taxon>
        <taxon>Spiralia</taxon>
        <taxon>Lophotrochozoa</taxon>
        <taxon>Annelida</taxon>
        <taxon>Polychaeta</taxon>
        <taxon>Sedentaria</taxon>
        <taxon>Scolecida</taxon>
        <taxon>Capitellidae</taxon>
        <taxon>Capitella</taxon>
    </lineage>
</organism>
<dbReference type="InterPro" id="IPR002172">
    <property type="entry name" value="LDrepeatLR_classA_rpt"/>
</dbReference>
<dbReference type="InterPro" id="IPR009011">
    <property type="entry name" value="Man6P_isomerase_rcpt-bd_dom_sf"/>
</dbReference>
<keyword evidence="3" id="KW-0256">Endoplasmic reticulum</keyword>
<feature type="signal peptide" evidence="9">
    <location>
        <begin position="1"/>
        <end position="19"/>
    </location>
</feature>
<dbReference type="PROSITE" id="PS00018">
    <property type="entry name" value="EF_HAND_1"/>
    <property type="match status" value="1"/>
</dbReference>
<evidence type="ECO:0000259" key="10">
    <source>
        <dbReference type="PROSITE" id="PS50222"/>
    </source>
</evidence>
<dbReference type="AlphaFoldDB" id="X1ZD61"/>
<feature type="region of interest" description="Disordered" evidence="8">
    <location>
        <begin position="242"/>
        <end position="262"/>
    </location>
</feature>
<dbReference type="InterPro" id="IPR028146">
    <property type="entry name" value="PRKCSH_N"/>
</dbReference>
<dbReference type="PANTHER" id="PTHR12630:SF1">
    <property type="entry name" value="GLUCOSIDASE 2 SUBUNIT BETA"/>
    <property type="match status" value="1"/>
</dbReference>
<dbReference type="PROSITE" id="PS50068">
    <property type="entry name" value="LDLRA_2"/>
    <property type="match status" value="1"/>
</dbReference>
<dbReference type="HOGENOM" id="CLU_016834_1_0_1"/>
<feature type="coiled-coil region" evidence="7">
    <location>
        <begin position="149"/>
        <end position="228"/>
    </location>
</feature>
<dbReference type="OMA" id="YENGQHC"/>
<evidence type="ECO:0000256" key="2">
    <source>
        <dbReference type="ARBA" id="ARBA00022729"/>
    </source>
</evidence>
<keyword evidence="13" id="KW-1185">Reference proteome</keyword>
<dbReference type="InterPro" id="IPR036607">
    <property type="entry name" value="PRKCSH"/>
</dbReference>
<evidence type="ECO:0000259" key="11">
    <source>
        <dbReference type="PROSITE" id="PS51914"/>
    </source>
</evidence>
<sequence>MKELLFIACLALLASTAFAQLKRPRGVAISKAEFYQEGRDFQCLDGSQLIAFEKINDDYCDCDDGSDEPGTAACPNGSFHCTNAGHKPKYIPSSRVNDGICDCCDGSDEYDGRVTCANYCKELGKQMREELEKQRALLLEGYEIYKEYVHKGTEARKEKQNKLDELRTQRDELKAIKDQLEDKKQELEIPEKEAKDKHRTEWEETKALMKEEKNKATAKEAFDELDANADQIVTVEEMQVHQEFDIDNGGEVSAEEAREYLEDHPQVDFEVFYDKIWENIKEVYKKPGSESSESAPPPEQTTTPPPTSNEEIVDHFDDLPDEEDDEEEFLEDEEDLEDEDQEEKVDEQGDDFKIPEYDEETKKLIEAADQARREFDQADSRYREVDRELTETEKVLALDFGPNNEFYPLRGECYEFTDREYTYKLCPFEKATQRNKHGGTETNLGHWGKFDGPENRKYAAMKYEKGQNCYNGPDRSCYVKIECGLHNELRSSAEPNRCEYEYVFASPAACREPPPATYDPNHDEL</sequence>
<dbReference type="EMBL" id="AMQN01000172">
    <property type="status" value="NOT_ANNOTATED_CDS"/>
    <property type="molecule type" value="Genomic_DNA"/>
</dbReference>
<evidence type="ECO:0000256" key="9">
    <source>
        <dbReference type="SAM" id="SignalP"/>
    </source>
</evidence>
<dbReference type="CDD" id="cd00112">
    <property type="entry name" value="LDLa"/>
    <property type="match status" value="1"/>
</dbReference>
<dbReference type="Pfam" id="PF12999">
    <property type="entry name" value="PRKCSH-like"/>
    <property type="match status" value="1"/>
</dbReference>
<keyword evidence="7" id="KW-0175">Coiled coil</keyword>
<dbReference type="InterPro" id="IPR018247">
    <property type="entry name" value="EF_Hand_1_Ca_BS"/>
</dbReference>
<evidence type="ECO:0000256" key="1">
    <source>
        <dbReference type="ARBA" id="ARBA00022387"/>
    </source>
</evidence>
<accession>X1ZD61</accession>
<dbReference type="OrthoDB" id="28322at2759"/>
<dbReference type="GO" id="GO:0017177">
    <property type="term" value="C:glucosidase II complex"/>
    <property type="evidence" value="ECO:0007669"/>
    <property type="project" value="TreeGrafter"/>
</dbReference>
<dbReference type="InterPro" id="IPR002048">
    <property type="entry name" value="EF_hand_dom"/>
</dbReference>
<dbReference type="Gene3D" id="4.10.400.10">
    <property type="entry name" value="Low-density Lipoprotein Receptor"/>
    <property type="match status" value="1"/>
</dbReference>
<dbReference type="InterPro" id="IPR044865">
    <property type="entry name" value="MRH_dom"/>
</dbReference>
<evidence type="ECO:0000313" key="13">
    <source>
        <dbReference type="Proteomes" id="UP000014760"/>
    </source>
</evidence>
<evidence type="ECO:0000256" key="5">
    <source>
        <dbReference type="ARBA" id="ARBA00023157"/>
    </source>
</evidence>
<dbReference type="PROSITE" id="PS51914">
    <property type="entry name" value="MRH"/>
    <property type="match status" value="1"/>
</dbReference>
<dbReference type="Pfam" id="PF13015">
    <property type="entry name" value="PRKCSH_1"/>
    <property type="match status" value="1"/>
</dbReference>
<dbReference type="SUPFAM" id="SSF57424">
    <property type="entry name" value="LDL receptor-like module"/>
    <property type="match status" value="1"/>
</dbReference>
<evidence type="ECO:0000256" key="4">
    <source>
        <dbReference type="ARBA" id="ARBA00022837"/>
    </source>
</evidence>
<feature type="chain" id="PRO_5004949328" description="Glucosidase 2 subunit beta" evidence="9">
    <location>
        <begin position="20"/>
        <end position="525"/>
    </location>
</feature>
<evidence type="ECO:0000256" key="3">
    <source>
        <dbReference type="ARBA" id="ARBA00022824"/>
    </source>
</evidence>
<dbReference type="Proteomes" id="UP000014760">
    <property type="component" value="Unassembled WGS sequence"/>
</dbReference>
<dbReference type="SUPFAM" id="SSF47473">
    <property type="entry name" value="EF-hand"/>
    <property type="match status" value="1"/>
</dbReference>
<keyword evidence="4" id="KW-0106">Calcium</keyword>
<keyword evidence="5" id="KW-1015">Disulfide bond</keyword>
<dbReference type="InterPro" id="IPR039794">
    <property type="entry name" value="Gtb1-like"/>
</dbReference>
<evidence type="ECO:0000256" key="6">
    <source>
        <dbReference type="PROSITE-ProRule" id="PRU00124"/>
    </source>
</evidence>
<dbReference type="FunFam" id="4.10.400.10:FF:000150">
    <property type="entry name" value="Glucosidase 2 subunit beta"/>
    <property type="match status" value="1"/>
</dbReference>